<dbReference type="GO" id="GO:0016757">
    <property type="term" value="F:glycosyltransferase activity"/>
    <property type="evidence" value="ECO:0007669"/>
    <property type="project" value="UniProtKB-KW"/>
</dbReference>
<evidence type="ECO:0000313" key="2">
    <source>
        <dbReference type="Proteomes" id="UP000034502"/>
    </source>
</evidence>
<reference evidence="1 2" key="1">
    <citation type="journal article" date="2015" name="Nature">
        <title>rRNA introns, odd ribosomes, and small enigmatic genomes across a large radiation of phyla.</title>
        <authorList>
            <person name="Brown C.T."/>
            <person name="Hug L.A."/>
            <person name="Thomas B.C."/>
            <person name="Sharon I."/>
            <person name="Castelle C.J."/>
            <person name="Singh A."/>
            <person name="Wilkins M.J."/>
            <person name="Williams K.H."/>
            <person name="Banfield J.F."/>
        </authorList>
    </citation>
    <scope>NUCLEOTIDE SEQUENCE [LARGE SCALE GENOMIC DNA]</scope>
</reference>
<organism evidence="1 2">
    <name type="scientific">Candidatus Amesbacteria bacterium GW2011_GWC1_47_15</name>
    <dbReference type="NCBI Taxonomy" id="1618364"/>
    <lineage>
        <taxon>Bacteria</taxon>
        <taxon>Candidatus Amesiibacteriota</taxon>
    </lineage>
</organism>
<dbReference type="STRING" id="1618364.UX86_C0003G0044"/>
<proteinExistence type="predicted"/>
<dbReference type="CDD" id="cd03801">
    <property type="entry name" value="GT4_PimA-like"/>
    <property type="match status" value="1"/>
</dbReference>
<gene>
    <name evidence="1" type="ORF">UX86_C0003G0044</name>
</gene>
<sequence>MKIVFLSRFQGEVSRGAETYVENLSSQLMQLGNTVLIRKNIFDSVPADAQILVGVNGRLDNIFARKLSFLSGTKFVISGHSGPGLDDRINLYTFPSVFIALSEYQRKWAKKINPFVRVEKIPNGVDLEKFNSSVKKINPDLPGPVILCVSAFTTQKRLDLAIKAVSRLKTASLWLVGRGEEEKHLVELGNRLLPGRFKTSAYPHTQMPGVYLGADIFTFPTVPWESFGIVLLEAMASGLPVVSTDDPIRREIVGVAGLYADPSDSAAYASALNVALKTDWENKPRIQAEKYPWSKIALEYHQLFEKLCSP</sequence>
<accession>A0A0G1S600</accession>
<dbReference type="Pfam" id="PF13692">
    <property type="entry name" value="Glyco_trans_1_4"/>
    <property type="match status" value="1"/>
</dbReference>
<dbReference type="Gene3D" id="3.40.50.2000">
    <property type="entry name" value="Glycogen Phosphorylase B"/>
    <property type="match status" value="2"/>
</dbReference>
<keyword evidence="1" id="KW-0808">Transferase</keyword>
<keyword evidence="1" id="KW-0328">Glycosyltransferase</keyword>
<dbReference type="PANTHER" id="PTHR45947">
    <property type="entry name" value="SULFOQUINOVOSYL TRANSFERASE SQD2"/>
    <property type="match status" value="1"/>
</dbReference>
<evidence type="ECO:0000313" key="1">
    <source>
        <dbReference type="EMBL" id="KKU64949.1"/>
    </source>
</evidence>
<name>A0A0G1S600_9BACT</name>
<dbReference type="EMBL" id="LCNU01000003">
    <property type="protein sequence ID" value="KKU64949.1"/>
    <property type="molecule type" value="Genomic_DNA"/>
</dbReference>
<dbReference type="SUPFAM" id="SSF53756">
    <property type="entry name" value="UDP-Glycosyltransferase/glycogen phosphorylase"/>
    <property type="match status" value="1"/>
</dbReference>
<comment type="caution">
    <text evidence="1">The sequence shown here is derived from an EMBL/GenBank/DDBJ whole genome shotgun (WGS) entry which is preliminary data.</text>
</comment>
<protein>
    <submittedName>
        <fullName evidence="1">Glycosyl transferase, group 1</fullName>
        <ecNumber evidence="1">2.4.1.57</ecNumber>
    </submittedName>
</protein>
<dbReference type="EC" id="2.4.1.57" evidence="1"/>
<dbReference type="InterPro" id="IPR050194">
    <property type="entry name" value="Glycosyltransferase_grp1"/>
</dbReference>
<dbReference type="PANTHER" id="PTHR45947:SF3">
    <property type="entry name" value="SULFOQUINOVOSYL TRANSFERASE SQD2"/>
    <property type="match status" value="1"/>
</dbReference>
<dbReference type="AlphaFoldDB" id="A0A0G1S600"/>
<dbReference type="Proteomes" id="UP000034502">
    <property type="component" value="Unassembled WGS sequence"/>
</dbReference>